<dbReference type="AlphaFoldDB" id="A0A016W9D7"/>
<protein>
    <submittedName>
        <fullName evidence="1">Uncharacterized protein</fullName>
    </submittedName>
</protein>
<keyword evidence="2" id="KW-1185">Reference proteome</keyword>
<organism evidence="1 2">
    <name type="scientific">Ancylostoma ceylanicum</name>
    <dbReference type="NCBI Taxonomy" id="53326"/>
    <lineage>
        <taxon>Eukaryota</taxon>
        <taxon>Metazoa</taxon>
        <taxon>Ecdysozoa</taxon>
        <taxon>Nematoda</taxon>
        <taxon>Chromadorea</taxon>
        <taxon>Rhabditida</taxon>
        <taxon>Rhabditina</taxon>
        <taxon>Rhabditomorpha</taxon>
        <taxon>Strongyloidea</taxon>
        <taxon>Ancylostomatidae</taxon>
        <taxon>Ancylostomatinae</taxon>
        <taxon>Ancylostoma</taxon>
    </lineage>
</organism>
<gene>
    <name evidence="1" type="primary">Acey_s0961.g3223</name>
    <name evidence="1" type="ORF">Y032_0961g3223</name>
</gene>
<name>A0A016W9D7_9BILA</name>
<dbReference type="Proteomes" id="UP000024635">
    <property type="component" value="Unassembled WGS sequence"/>
</dbReference>
<sequence length="70" mass="7880">MVENCCDAMDSSIADSFDWELMYAVTAPAYLKQRVPYLENGLWHMYSGMLNRTDNDESIVAKAGIGILLM</sequence>
<dbReference type="EMBL" id="JARK01000561">
    <property type="protein sequence ID" value="EYC35897.1"/>
    <property type="molecule type" value="Genomic_DNA"/>
</dbReference>
<reference evidence="2" key="1">
    <citation type="journal article" date="2015" name="Nat. Genet.">
        <title>The genome and transcriptome of the zoonotic hookworm Ancylostoma ceylanicum identify infection-specific gene families.</title>
        <authorList>
            <person name="Schwarz E.M."/>
            <person name="Hu Y."/>
            <person name="Antoshechkin I."/>
            <person name="Miller M.M."/>
            <person name="Sternberg P.W."/>
            <person name="Aroian R.V."/>
        </authorList>
    </citation>
    <scope>NUCLEOTIDE SEQUENCE</scope>
    <source>
        <strain evidence="2">HY135</strain>
    </source>
</reference>
<evidence type="ECO:0000313" key="1">
    <source>
        <dbReference type="EMBL" id="EYC35897.1"/>
    </source>
</evidence>
<comment type="caution">
    <text evidence="1">The sequence shown here is derived from an EMBL/GenBank/DDBJ whole genome shotgun (WGS) entry which is preliminary data.</text>
</comment>
<proteinExistence type="predicted"/>
<accession>A0A016W9D7</accession>
<evidence type="ECO:0000313" key="2">
    <source>
        <dbReference type="Proteomes" id="UP000024635"/>
    </source>
</evidence>